<protein>
    <submittedName>
        <fullName evidence="3">Leucine-rich repeat protein kinase family protein</fullName>
    </submittedName>
</protein>
<dbReference type="Gene3D" id="1.10.510.10">
    <property type="entry name" value="Transferase(Phosphotransferase) domain 1"/>
    <property type="match status" value="1"/>
</dbReference>
<feature type="transmembrane region" description="Helical" evidence="1">
    <location>
        <begin position="26"/>
        <end position="53"/>
    </location>
</feature>
<gene>
    <name evidence="3" type="ORF">STAS_34422</name>
</gene>
<keyword evidence="3" id="KW-0418">Kinase</keyword>
<dbReference type="PROSITE" id="PS00108">
    <property type="entry name" value="PROTEIN_KINASE_ST"/>
    <property type="match status" value="1"/>
</dbReference>
<dbReference type="PANTHER" id="PTHR48007">
    <property type="entry name" value="LEUCINE-RICH REPEAT RECEPTOR-LIKE PROTEIN KINASE PXC1"/>
    <property type="match status" value="1"/>
</dbReference>
<dbReference type="SUPFAM" id="SSF56112">
    <property type="entry name" value="Protein kinase-like (PK-like)"/>
    <property type="match status" value="1"/>
</dbReference>
<keyword evidence="4" id="KW-1185">Reference proteome</keyword>
<evidence type="ECO:0000256" key="1">
    <source>
        <dbReference type="SAM" id="Phobius"/>
    </source>
</evidence>
<proteinExistence type="predicted"/>
<dbReference type="InterPro" id="IPR008271">
    <property type="entry name" value="Ser/Thr_kinase_AS"/>
</dbReference>
<feature type="domain" description="Protein kinase" evidence="2">
    <location>
        <begin position="115"/>
        <end position="410"/>
    </location>
</feature>
<dbReference type="InterPro" id="IPR000719">
    <property type="entry name" value="Prot_kinase_dom"/>
</dbReference>
<keyword evidence="3" id="KW-0808">Transferase</keyword>
<dbReference type="Gene3D" id="3.30.200.20">
    <property type="entry name" value="Phosphorylase Kinase, domain 1"/>
    <property type="match status" value="1"/>
</dbReference>
<dbReference type="OrthoDB" id="772719at2759"/>
<dbReference type="InterPro" id="IPR046959">
    <property type="entry name" value="PRK1-6/SRF4-like"/>
</dbReference>
<reference evidence="4" key="1">
    <citation type="journal article" date="2019" name="Curr. Biol.">
        <title>Genome Sequence of Striga asiatica Provides Insight into the Evolution of Plant Parasitism.</title>
        <authorList>
            <person name="Yoshida S."/>
            <person name="Kim S."/>
            <person name="Wafula E.K."/>
            <person name="Tanskanen J."/>
            <person name="Kim Y.M."/>
            <person name="Honaas L."/>
            <person name="Yang Z."/>
            <person name="Spallek T."/>
            <person name="Conn C.E."/>
            <person name="Ichihashi Y."/>
            <person name="Cheong K."/>
            <person name="Cui S."/>
            <person name="Der J.P."/>
            <person name="Gundlach H."/>
            <person name="Jiao Y."/>
            <person name="Hori C."/>
            <person name="Ishida J.K."/>
            <person name="Kasahara H."/>
            <person name="Kiba T."/>
            <person name="Kim M.S."/>
            <person name="Koo N."/>
            <person name="Laohavisit A."/>
            <person name="Lee Y.H."/>
            <person name="Lumba S."/>
            <person name="McCourt P."/>
            <person name="Mortimer J.C."/>
            <person name="Mutuku J.M."/>
            <person name="Nomura T."/>
            <person name="Sasaki-Sekimoto Y."/>
            <person name="Seto Y."/>
            <person name="Wang Y."/>
            <person name="Wakatake T."/>
            <person name="Sakakibara H."/>
            <person name="Demura T."/>
            <person name="Yamaguchi S."/>
            <person name="Yoneyama K."/>
            <person name="Manabe R.I."/>
            <person name="Nelson D.C."/>
            <person name="Schulman A.H."/>
            <person name="Timko M.P."/>
            <person name="dePamphilis C.W."/>
            <person name="Choi D."/>
            <person name="Shirasu K."/>
        </authorList>
    </citation>
    <scope>NUCLEOTIDE SEQUENCE [LARGE SCALE GENOMIC DNA]</scope>
    <source>
        <strain evidence="4">cv. UVA1</strain>
    </source>
</reference>
<dbReference type="GO" id="GO:0004672">
    <property type="term" value="F:protein kinase activity"/>
    <property type="evidence" value="ECO:0007669"/>
    <property type="project" value="InterPro"/>
</dbReference>
<sequence length="411" mass="46311">MPAAPGTAPNPSPARSRDGEHGGLELWSIALIATAFALALLMSVVILISLCCYRGSACREKANDDQELEEVRIEQPKGTRSRLLERRDDQESSLEMDFVENNSYNNTFDLDDLLRASAKEIGRGKLGTTYKAMLECGSVVAVKKLEETYTLSRKGFVQHMQLLGNKKHKNLAEIISFCHTREEKLIVYEYVPCGSLFNLLHDPRANCMMRLDWNTRVRIIRDVATSLEYLHRQRIPHGDLKSSNVLIQFTRDDKNDINANFIRAKLTDYGLLPLVPAHKLSMGQTPEFINNNHNNKEATRKADVYCFGILVLEIVTGKVPSSPSPLPLGGPSPLDGYNIKPTNKSRRDLSGWVKWTVSYDWSTDILDADILGENQGYNEMLKLTEIALDCTDELPERRPQMSQVLSRIITC</sequence>
<keyword evidence="1" id="KW-0812">Transmembrane</keyword>
<accession>A0A5A7RHN3</accession>
<dbReference type="PANTHER" id="PTHR48007:SF40">
    <property type="entry name" value="SERINE-THREONINE_TYROSINE-PROTEIN KINASE CATALYTIC DOMAIN-CONTAINING PROTEIN"/>
    <property type="match status" value="1"/>
</dbReference>
<dbReference type="EMBL" id="BKCP01012737">
    <property type="protein sequence ID" value="GER56692.1"/>
    <property type="molecule type" value="Genomic_DNA"/>
</dbReference>
<evidence type="ECO:0000259" key="2">
    <source>
        <dbReference type="PROSITE" id="PS50011"/>
    </source>
</evidence>
<evidence type="ECO:0000313" key="4">
    <source>
        <dbReference type="Proteomes" id="UP000325081"/>
    </source>
</evidence>
<name>A0A5A7RHN3_STRAF</name>
<dbReference type="PROSITE" id="PS50011">
    <property type="entry name" value="PROTEIN_KINASE_DOM"/>
    <property type="match status" value="1"/>
</dbReference>
<keyword evidence="1" id="KW-1133">Transmembrane helix</keyword>
<dbReference type="SMART" id="SM00220">
    <property type="entry name" value="S_TKc"/>
    <property type="match status" value="1"/>
</dbReference>
<dbReference type="InterPro" id="IPR011009">
    <property type="entry name" value="Kinase-like_dom_sf"/>
</dbReference>
<dbReference type="Pfam" id="PF00069">
    <property type="entry name" value="Pkinase"/>
    <property type="match status" value="1"/>
</dbReference>
<dbReference type="Proteomes" id="UP000325081">
    <property type="component" value="Unassembled WGS sequence"/>
</dbReference>
<dbReference type="AlphaFoldDB" id="A0A5A7RHN3"/>
<organism evidence="3 4">
    <name type="scientific">Striga asiatica</name>
    <name type="common">Asiatic witchweed</name>
    <name type="synonym">Buchnera asiatica</name>
    <dbReference type="NCBI Taxonomy" id="4170"/>
    <lineage>
        <taxon>Eukaryota</taxon>
        <taxon>Viridiplantae</taxon>
        <taxon>Streptophyta</taxon>
        <taxon>Embryophyta</taxon>
        <taxon>Tracheophyta</taxon>
        <taxon>Spermatophyta</taxon>
        <taxon>Magnoliopsida</taxon>
        <taxon>eudicotyledons</taxon>
        <taxon>Gunneridae</taxon>
        <taxon>Pentapetalae</taxon>
        <taxon>asterids</taxon>
        <taxon>lamiids</taxon>
        <taxon>Lamiales</taxon>
        <taxon>Orobanchaceae</taxon>
        <taxon>Buchnereae</taxon>
        <taxon>Striga</taxon>
    </lineage>
</organism>
<comment type="caution">
    <text evidence="3">The sequence shown here is derived from an EMBL/GenBank/DDBJ whole genome shotgun (WGS) entry which is preliminary data.</text>
</comment>
<evidence type="ECO:0000313" key="3">
    <source>
        <dbReference type="EMBL" id="GER56692.1"/>
    </source>
</evidence>
<keyword evidence="1" id="KW-0472">Membrane</keyword>
<dbReference type="GO" id="GO:0005524">
    <property type="term" value="F:ATP binding"/>
    <property type="evidence" value="ECO:0007669"/>
    <property type="project" value="InterPro"/>
</dbReference>